<dbReference type="SMART" id="SM00968">
    <property type="entry name" value="SMC_hinge"/>
    <property type="match status" value="1"/>
</dbReference>
<dbReference type="SUPFAM" id="SSF75553">
    <property type="entry name" value="Smc hinge domain"/>
    <property type="match status" value="1"/>
</dbReference>
<dbReference type="InterPro" id="IPR010935">
    <property type="entry name" value="SMC_hinge"/>
</dbReference>
<evidence type="ECO:0000256" key="6">
    <source>
        <dbReference type="ARBA" id="ARBA00023242"/>
    </source>
</evidence>
<dbReference type="CDD" id="cd03272">
    <property type="entry name" value="ABC_SMC3_euk"/>
    <property type="match status" value="1"/>
</dbReference>
<evidence type="ECO:0000313" key="12">
    <source>
        <dbReference type="EMBL" id="GAX82234.1"/>
    </source>
</evidence>
<dbReference type="GO" id="GO:0051301">
    <property type="term" value="P:cell division"/>
    <property type="evidence" value="ECO:0007669"/>
    <property type="project" value="UniProtKB-KW"/>
</dbReference>
<feature type="coiled-coil region" evidence="9">
    <location>
        <begin position="864"/>
        <end position="891"/>
    </location>
</feature>
<feature type="coiled-coil region" evidence="9">
    <location>
        <begin position="252"/>
        <end position="470"/>
    </location>
</feature>
<keyword evidence="7" id="KW-0131">Cell cycle</keyword>
<comment type="similarity">
    <text evidence="2">Belongs to the SMC family. SMC3 subfamily.</text>
</comment>
<feature type="coiled-coil region" evidence="9">
    <location>
        <begin position="667"/>
        <end position="750"/>
    </location>
</feature>
<dbReference type="Pfam" id="PF06470">
    <property type="entry name" value="SMC_hinge"/>
    <property type="match status" value="1"/>
</dbReference>
<evidence type="ECO:0000256" key="3">
    <source>
        <dbReference type="ARBA" id="ARBA00022618"/>
    </source>
</evidence>
<dbReference type="Proteomes" id="UP000232323">
    <property type="component" value="Unassembled WGS sequence"/>
</dbReference>
<keyword evidence="3" id="KW-0132">Cell division</keyword>
<keyword evidence="5 9" id="KW-0175">Coiled coil</keyword>
<evidence type="ECO:0000256" key="2">
    <source>
        <dbReference type="ARBA" id="ARBA00005917"/>
    </source>
</evidence>
<evidence type="ECO:0000256" key="9">
    <source>
        <dbReference type="SAM" id="Coils"/>
    </source>
</evidence>
<dbReference type="PIRSF" id="PIRSF005719">
    <property type="entry name" value="SMC"/>
    <property type="match status" value="1"/>
</dbReference>
<proteinExistence type="inferred from homology"/>
<feature type="region of interest" description="Disordered" evidence="10">
    <location>
        <begin position="1218"/>
        <end position="1311"/>
    </location>
</feature>
<dbReference type="Gene3D" id="3.40.50.300">
    <property type="entry name" value="P-loop containing nucleotide triphosphate hydrolases"/>
    <property type="match status" value="2"/>
</dbReference>
<dbReference type="GO" id="GO:0051276">
    <property type="term" value="P:chromosome organization"/>
    <property type="evidence" value="ECO:0007669"/>
    <property type="project" value="InterPro"/>
</dbReference>
<dbReference type="Gene3D" id="1.20.1060.20">
    <property type="match status" value="1"/>
</dbReference>
<dbReference type="InterPro" id="IPR041741">
    <property type="entry name" value="SMC3_ABC_euk"/>
</dbReference>
<feature type="compositionally biased region" description="Acidic residues" evidence="10">
    <location>
        <begin position="1294"/>
        <end position="1311"/>
    </location>
</feature>
<accession>A0A250XGN1</accession>
<evidence type="ECO:0000256" key="4">
    <source>
        <dbReference type="ARBA" id="ARBA00022776"/>
    </source>
</evidence>
<dbReference type="Pfam" id="PF02463">
    <property type="entry name" value="SMC_N"/>
    <property type="match status" value="1"/>
</dbReference>
<dbReference type="Gene3D" id="3.30.70.1620">
    <property type="match status" value="1"/>
</dbReference>
<evidence type="ECO:0000256" key="1">
    <source>
        <dbReference type="ARBA" id="ARBA00004123"/>
    </source>
</evidence>
<evidence type="ECO:0000313" key="13">
    <source>
        <dbReference type="Proteomes" id="UP000232323"/>
    </source>
</evidence>
<reference evidence="12 13" key="1">
    <citation type="submission" date="2017-08" db="EMBL/GenBank/DDBJ databases">
        <title>Acidophilic green algal genome provides insights into adaptation to an acidic environment.</title>
        <authorList>
            <person name="Hirooka S."/>
            <person name="Hirose Y."/>
            <person name="Kanesaki Y."/>
            <person name="Higuchi S."/>
            <person name="Fujiwara T."/>
            <person name="Onuma R."/>
            <person name="Era A."/>
            <person name="Ohbayashi R."/>
            <person name="Uzuka A."/>
            <person name="Nozaki H."/>
            <person name="Yoshikawa H."/>
            <person name="Miyagishima S.Y."/>
        </authorList>
    </citation>
    <scope>NUCLEOTIDE SEQUENCE [LARGE SCALE GENOMIC DNA]</scope>
    <source>
        <strain evidence="12 13">NIES-2499</strain>
    </source>
</reference>
<dbReference type="OrthoDB" id="431497at2759"/>
<name>A0A250XGN1_9CHLO</name>
<dbReference type="InterPro" id="IPR024704">
    <property type="entry name" value="SMC"/>
</dbReference>
<comment type="subcellular location">
    <subcellularLocation>
        <location evidence="1 8">Nucleus</location>
    </subcellularLocation>
</comment>
<evidence type="ECO:0000256" key="7">
    <source>
        <dbReference type="ARBA" id="ARBA00023306"/>
    </source>
</evidence>
<keyword evidence="13" id="KW-1185">Reference proteome</keyword>
<evidence type="ECO:0000256" key="5">
    <source>
        <dbReference type="ARBA" id="ARBA00023054"/>
    </source>
</evidence>
<keyword evidence="4" id="KW-0498">Mitosis</keyword>
<gene>
    <name evidence="12" type="ORF">CEUSTIGMA_g9662.t1</name>
</gene>
<keyword evidence="6 8" id="KW-0539">Nucleus</keyword>
<feature type="coiled-coil region" evidence="9">
    <location>
        <begin position="178"/>
        <end position="215"/>
    </location>
</feature>
<evidence type="ECO:0000256" key="10">
    <source>
        <dbReference type="SAM" id="MobiDB-lite"/>
    </source>
</evidence>
<sequence>MHIKQIELCGFKTYKDRLETDLFSPKINVVVGANGSGKSNFFHAIRFVLNDVNSMRVEERQSLLHEGAGHAVPMAYVEVVFDNTDGRFPLDRDEVRLRRTISKNKDEYHLDKKPINKSEVSNLLESAGFSRANPYYIVQQGKIMHMSNMKDTERLALLKEIGGTGVYEERRKESLKVMSDTECRRAQIEETMSVIEEKLKELDEERKELAEYTKLDKQRKCLEYSIADLELNSVRADLAKVSEDQVKARELSSKMMEDAEKAASELKQLEGEVSAAVALKEALQRQRNDLKGQKVELSSSLAACEAEVHDLQSRLSRGEEMAGGAQQEAARLEQRIIKAQEQLEQARVEHLSSEKEELRIQAEVESAEARLHQLYQKQGRSRSFATQKERDASLKKEIASLESTQKQEKDRVQKVNNTVQERNEYLNALAQSLGDRESEVRQVENEVAAAEKLVVAVKLERDQLQNARKESWRGEAELRGRVETLQADLRKRRQNLDKQTAVDIVRGLHGLDRVVQEHHVLGVHGRLIDLIDCAPQLATAVEVTAGNQLFNVVVENDDVALRCTELLNRGKLGRVTFMPLNRLNATEVEYPQEHGKDVMPLARRVKCESRYDKAVKHVFGKTLLCRNEELAKEVARIGAFNCVTIEGTQINKRGALTGGFHDPSTSRLENVKAIRAAERELEEAERNLRQREGELLSFDAQVSALSGDVAKGEGSRQLLRSRLAALKDELRAMKREQAEKQKEVDAFEQEASSTHSSLTKLQTRIAALVAELGSPMLANLEPQERTEAENLPARITALKDRQRAAGTTAAAATARLATAKALLYDDLLKRKEELEVQADESALGDDRMALAARQGEALSSHQALSAVASQLAEVDKELERAIADLSAVNKRREALGDGQGKRGRAAATEAGSLEVLAARRSALLAREADLQRRIKDLGSLPAEAFDKNKGKEVKALMKQLEKVMADLAKFGSVNRKALDQYTSFTEQREELKVRKAELDRSEAKIRELIYALDMRKDEAIERTFKGVAKHFRDVFAELVPGGRGELVMQKRLPGHQQAAASFAALAEDEGEEEGVGGGNGPGGALEKYSGVKVRISFTRGGETMSLKQLSGGQRTLVALALIFAIQRCDPAPFYLFDEIDAALDPQYRTTVSRMMRRQADEERNPAQFIVTTFHPQIVGEADQLYGVSHTNRVSRIQSVTREDALAFLDVPEDQQAQHEGILQQGQAAAPVGPSSYKMGSAANNEMEHVHEEEDEEEPARVAAKSPAKQKKKLVKRGPGGKARSKKKRGRASSSEEEEEELEEGSADSDVE</sequence>
<dbReference type="InterPro" id="IPR036277">
    <property type="entry name" value="SMC_hinge_sf"/>
</dbReference>
<dbReference type="GO" id="GO:0005524">
    <property type="term" value="F:ATP binding"/>
    <property type="evidence" value="ECO:0007669"/>
    <property type="project" value="InterPro"/>
</dbReference>
<protein>
    <recommendedName>
        <fullName evidence="8">Structural maintenance of chromosomes protein</fullName>
    </recommendedName>
</protein>
<dbReference type="GO" id="GO:0005694">
    <property type="term" value="C:chromosome"/>
    <property type="evidence" value="ECO:0007669"/>
    <property type="project" value="InterPro"/>
</dbReference>
<dbReference type="InterPro" id="IPR003395">
    <property type="entry name" value="RecF/RecN/SMC_N"/>
</dbReference>
<dbReference type="PANTHER" id="PTHR43977">
    <property type="entry name" value="STRUCTURAL MAINTENANCE OF CHROMOSOMES PROTEIN 3"/>
    <property type="match status" value="1"/>
</dbReference>
<dbReference type="STRING" id="1157962.A0A250XGN1"/>
<dbReference type="GO" id="GO:0016887">
    <property type="term" value="F:ATP hydrolysis activity"/>
    <property type="evidence" value="ECO:0007669"/>
    <property type="project" value="InterPro"/>
</dbReference>
<evidence type="ECO:0000259" key="11">
    <source>
        <dbReference type="SMART" id="SM00968"/>
    </source>
</evidence>
<dbReference type="GO" id="GO:0005634">
    <property type="term" value="C:nucleus"/>
    <property type="evidence" value="ECO:0007669"/>
    <property type="project" value="UniProtKB-SubCell"/>
</dbReference>
<comment type="caution">
    <text evidence="12">The sequence shown here is derived from an EMBL/GenBank/DDBJ whole genome shotgun (WGS) entry which is preliminary data.</text>
</comment>
<dbReference type="SUPFAM" id="SSF52540">
    <property type="entry name" value="P-loop containing nucleoside triphosphate hydrolases"/>
    <property type="match status" value="1"/>
</dbReference>
<organism evidence="12 13">
    <name type="scientific">Chlamydomonas eustigma</name>
    <dbReference type="NCBI Taxonomy" id="1157962"/>
    <lineage>
        <taxon>Eukaryota</taxon>
        <taxon>Viridiplantae</taxon>
        <taxon>Chlorophyta</taxon>
        <taxon>core chlorophytes</taxon>
        <taxon>Chlorophyceae</taxon>
        <taxon>CS clade</taxon>
        <taxon>Chlamydomonadales</taxon>
        <taxon>Chlamydomonadaceae</taxon>
        <taxon>Chlamydomonas</taxon>
    </lineage>
</organism>
<evidence type="ECO:0000256" key="8">
    <source>
        <dbReference type="PIRNR" id="PIRNR005719"/>
    </source>
</evidence>
<feature type="domain" description="SMC hinge" evidence="11">
    <location>
        <begin position="521"/>
        <end position="635"/>
    </location>
</feature>
<dbReference type="InterPro" id="IPR027417">
    <property type="entry name" value="P-loop_NTPase"/>
</dbReference>
<dbReference type="EMBL" id="BEGY01000077">
    <property type="protein sequence ID" value="GAX82234.1"/>
    <property type="molecule type" value="Genomic_DNA"/>
</dbReference>